<feature type="domain" description="C2H2-type" evidence="3">
    <location>
        <begin position="442"/>
        <end position="470"/>
    </location>
</feature>
<gene>
    <name evidence="4" type="ORF">ABEB36_002831</name>
</gene>
<keyword evidence="5" id="KW-1185">Reference proteome</keyword>
<dbReference type="PROSITE" id="PS00028">
    <property type="entry name" value="ZINC_FINGER_C2H2_1"/>
    <property type="match status" value="3"/>
</dbReference>
<dbReference type="AlphaFoldDB" id="A0ABD1FA86"/>
<evidence type="ECO:0000313" key="4">
    <source>
        <dbReference type="EMBL" id="KAL1513412.1"/>
    </source>
</evidence>
<organism evidence="4 5">
    <name type="scientific">Hypothenemus hampei</name>
    <name type="common">Coffee berry borer</name>
    <dbReference type="NCBI Taxonomy" id="57062"/>
    <lineage>
        <taxon>Eukaryota</taxon>
        <taxon>Metazoa</taxon>
        <taxon>Ecdysozoa</taxon>
        <taxon>Arthropoda</taxon>
        <taxon>Hexapoda</taxon>
        <taxon>Insecta</taxon>
        <taxon>Pterygota</taxon>
        <taxon>Neoptera</taxon>
        <taxon>Endopterygota</taxon>
        <taxon>Coleoptera</taxon>
        <taxon>Polyphaga</taxon>
        <taxon>Cucujiformia</taxon>
        <taxon>Curculionidae</taxon>
        <taxon>Scolytinae</taxon>
        <taxon>Hypothenemus</taxon>
    </lineage>
</organism>
<feature type="compositionally biased region" description="Basic and acidic residues" evidence="2">
    <location>
        <begin position="514"/>
        <end position="529"/>
    </location>
</feature>
<dbReference type="PROSITE" id="PS50157">
    <property type="entry name" value="ZINC_FINGER_C2H2_2"/>
    <property type="match status" value="3"/>
</dbReference>
<evidence type="ECO:0000313" key="5">
    <source>
        <dbReference type="Proteomes" id="UP001566132"/>
    </source>
</evidence>
<comment type="caution">
    <text evidence="4">The sequence shown here is derived from an EMBL/GenBank/DDBJ whole genome shotgun (WGS) entry which is preliminary data.</text>
</comment>
<dbReference type="Gene3D" id="3.30.160.60">
    <property type="entry name" value="Classic Zinc Finger"/>
    <property type="match status" value="3"/>
</dbReference>
<dbReference type="FunFam" id="3.30.160.60:FF:000616">
    <property type="entry name" value="PR domain zinc finger protein 13"/>
    <property type="match status" value="1"/>
</dbReference>
<dbReference type="InterPro" id="IPR036236">
    <property type="entry name" value="Znf_C2H2_sf"/>
</dbReference>
<keyword evidence="1" id="KW-0479">Metal-binding</keyword>
<proteinExistence type="predicted"/>
<protein>
    <recommendedName>
        <fullName evidence="3">C2H2-type domain-containing protein</fullName>
    </recommendedName>
</protein>
<evidence type="ECO:0000256" key="2">
    <source>
        <dbReference type="SAM" id="MobiDB-lite"/>
    </source>
</evidence>
<feature type="domain" description="C2H2-type" evidence="3">
    <location>
        <begin position="385"/>
        <end position="412"/>
    </location>
</feature>
<dbReference type="GO" id="GO:0008270">
    <property type="term" value="F:zinc ion binding"/>
    <property type="evidence" value="ECO:0007669"/>
    <property type="project" value="UniProtKB-KW"/>
</dbReference>
<sequence>MVAAMEVHRTSSSDLFPVSHPNFTDSLGVISEWIPPIPVFFHPKITTCNGDSELIKTGPSNASEYSKLLIPGRVMASAPIPQGAMTIHIDALKLLGKVDIQQVSVGVTSFGTLDLDKKSKNAWNQKVHWVRAIRLSDDCHTYNVQLKFQPSYRFYATTRGGPQPKLILQAVRSIEIGQELQLWFSEEILAMLQVVFLNPLNIQGENKYTCLKCSTLFESPNPLKLHITLLCGKLPIFTLWERLATLLTEPQSIRQATTKIKDFEFKLTSDPTQLFKQRNPLDLTVTTSSENVNGSAHKSYTDSAFKPFSRKHSVSNEINSNSAGFNQSVSSEVPAIWPVTFEADVVQLHRNLMQNQALTNAQNMYNDDAHIESLVSSLGKAKQGHICLYCGKCYSRKYGLKIHIRTHTGYKPLRCKFCDRPFGDPSNLNKHVRLHAEGNTPYKCDLCGKILVRRRDLERHLKSRHMLEMHPGKTLLPDSPVSTNDNSSSLTDDNDNTHVADDSSATYEDTIESLGEKTQSETTHMDDDITIIDVEKDI</sequence>
<dbReference type="SUPFAM" id="SSF57667">
    <property type="entry name" value="beta-beta-alpha zinc fingers"/>
    <property type="match status" value="2"/>
</dbReference>
<dbReference type="InterPro" id="IPR013087">
    <property type="entry name" value="Znf_C2H2_type"/>
</dbReference>
<accession>A0ABD1FA86</accession>
<evidence type="ECO:0000259" key="3">
    <source>
        <dbReference type="PROSITE" id="PS50157"/>
    </source>
</evidence>
<dbReference type="InterPro" id="IPR050331">
    <property type="entry name" value="Zinc_finger"/>
</dbReference>
<dbReference type="PANTHER" id="PTHR16515:SF21">
    <property type="entry name" value="PR DOMAIN ZINC FINGER PROTEIN 13"/>
    <property type="match status" value="1"/>
</dbReference>
<dbReference type="EMBL" id="JBDJPC010000002">
    <property type="protein sequence ID" value="KAL1513412.1"/>
    <property type="molecule type" value="Genomic_DNA"/>
</dbReference>
<feature type="domain" description="C2H2-type" evidence="3">
    <location>
        <begin position="413"/>
        <end position="440"/>
    </location>
</feature>
<keyword evidence="1" id="KW-0862">Zinc</keyword>
<evidence type="ECO:0000256" key="1">
    <source>
        <dbReference type="PROSITE-ProRule" id="PRU00042"/>
    </source>
</evidence>
<dbReference type="Pfam" id="PF00096">
    <property type="entry name" value="zf-C2H2"/>
    <property type="match status" value="3"/>
</dbReference>
<dbReference type="PANTHER" id="PTHR16515">
    <property type="entry name" value="PR DOMAIN ZINC FINGER PROTEIN"/>
    <property type="match status" value="1"/>
</dbReference>
<keyword evidence="1" id="KW-0863">Zinc-finger</keyword>
<feature type="compositionally biased region" description="Low complexity" evidence="2">
    <location>
        <begin position="482"/>
        <end position="491"/>
    </location>
</feature>
<dbReference type="SMART" id="SM00355">
    <property type="entry name" value="ZnF_C2H2"/>
    <property type="match status" value="4"/>
</dbReference>
<reference evidence="4 5" key="1">
    <citation type="submission" date="2024-05" db="EMBL/GenBank/DDBJ databases">
        <title>Genetic variation in Jamaican populations of the coffee berry borer (Hypothenemus hampei).</title>
        <authorList>
            <person name="Errbii M."/>
            <person name="Myrie A."/>
        </authorList>
    </citation>
    <scope>NUCLEOTIDE SEQUENCE [LARGE SCALE GENOMIC DNA]</scope>
    <source>
        <strain evidence="4">JA-Hopewell-2020-01-JO</strain>
        <tissue evidence="4">Whole body</tissue>
    </source>
</reference>
<name>A0ABD1FA86_HYPHA</name>
<feature type="region of interest" description="Disordered" evidence="2">
    <location>
        <begin position="463"/>
        <end position="529"/>
    </location>
</feature>
<dbReference type="Proteomes" id="UP001566132">
    <property type="component" value="Unassembled WGS sequence"/>
</dbReference>